<dbReference type="Proteomes" id="UP000299102">
    <property type="component" value="Unassembled WGS sequence"/>
</dbReference>
<gene>
    <name evidence="1" type="ORF">EVAR_60817_1</name>
</gene>
<keyword evidence="2" id="KW-1185">Reference proteome</keyword>
<proteinExistence type="predicted"/>
<evidence type="ECO:0000313" key="1">
    <source>
        <dbReference type="EMBL" id="GBP91947.1"/>
    </source>
</evidence>
<protein>
    <submittedName>
        <fullName evidence="1">Uncharacterized protein</fullName>
    </submittedName>
</protein>
<accession>A0A4C1ZZ97</accession>
<name>A0A4C1ZZ97_EUMVA</name>
<reference evidence="1 2" key="1">
    <citation type="journal article" date="2019" name="Commun. Biol.">
        <title>The bagworm genome reveals a unique fibroin gene that provides high tensile strength.</title>
        <authorList>
            <person name="Kono N."/>
            <person name="Nakamura H."/>
            <person name="Ohtoshi R."/>
            <person name="Tomita M."/>
            <person name="Numata K."/>
            <person name="Arakawa K."/>
        </authorList>
    </citation>
    <scope>NUCLEOTIDE SEQUENCE [LARGE SCALE GENOMIC DNA]</scope>
</reference>
<evidence type="ECO:0000313" key="2">
    <source>
        <dbReference type="Proteomes" id="UP000299102"/>
    </source>
</evidence>
<organism evidence="1 2">
    <name type="scientific">Eumeta variegata</name>
    <name type="common">Bagworm moth</name>
    <name type="synonym">Eumeta japonica</name>
    <dbReference type="NCBI Taxonomy" id="151549"/>
    <lineage>
        <taxon>Eukaryota</taxon>
        <taxon>Metazoa</taxon>
        <taxon>Ecdysozoa</taxon>
        <taxon>Arthropoda</taxon>
        <taxon>Hexapoda</taxon>
        <taxon>Insecta</taxon>
        <taxon>Pterygota</taxon>
        <taxon>Neoptera</taxon>
        <taxon>Endopterygota</taxon>
        <taxon>Lepidoptera</taxon>
        <taxon>Glossata</taxon>
        <taxon>Ditrysia</taxon>
        <taxon>Tineoidea</taxon>
        <taxon>Psychidae</taxon>
        <taxon>Oiketicinae</taxon>
        <taxon>Eumeta</taxon>
    </lineage>
</organism>
<dbReference type="EMBL" id="BGZK01002226">
    <property type="protein sequence ID" value="GBP91947.1"/>
    <property type="molecule type" value="Genomic_DNA"/>
</dbReference>
<dbReference type="AlphaFoldDB" id="A0A4C1ZZ97"/>
<sequence length="110" mass="12567">MFIWSTWFYFSATGHGFCADASAATALRRVVVQEGVSRRHERTVLFLELLAFRIPVVSLPATALRRVVVQEGVSRRHERTVLFLELLAFRIPVVSLPPRRRCGAWSSRRA</sequence>
<comment type="caution">
    <text evidence="1">The sequence shown here is derived from an EMBL/GenBank/DDBJ whole genome shotgun (WGS) entry which is preliminary data.</text>
</comment>